<gene>
    <name evidence="2" type="ORF">GLOTRDRAFT_134253</name>
</gene>
<dbReference type="GeneID" id="19302973"/>
<evidence type="ECO:0000313" key="3">
    <source>
        <dbReference type="Proteomes" id="UP000030669"/>
    </source>
</evidence>
<evidence type="ECO:0000256" key="1">
    <source>
        <dbReference type="SAM" id="MobiDB-lite"/>
    </source>
</evidence>
<sequence length="1201" mass="132837">MESEEDYELRLRQHIRNLLLDYALTHLTTNYVTFTQDAVSELLSGYLVPIPEVEPNTLVLPAEPFAVLSKRLQLNELPLYEEKWNLAGVEVASHIRDTLTRKTKPPSVACWIVEDEYDYMTSMYRPMSPILTRRAMHETPKPGHLTDQSNLPQSSADIISKCSIRPVEEQVLDEPSINVEEVLRLKPALNAEMCDGIRALIQTIPSLSAPRASEKDKVSSRANDFLRAHSPPPILRLEEEFVPLFPRASHPKAGPRAKNAERQTPSVLKSVAELPIMIPPAEIKEEPEEELFKQHMRVVDGWNTYAPTPCSSLGTPSLDDNTSEVDELFMPSPEKAMPIQALLSARMDEVEIPRSRKRGGARAKPRGIGAGTSLHSFLAPMLNMPEAITNAEPRIVTTPKSQPSSPRTTITASMLGQAPVSDSFEDISTEHRQLLQDSDDTAGDDFDQVVRKLYRDVKGLEPDDLIMKVKLDERECHLMDVPRLASPTVHDPSRWIPTSFESLLALQVKKGQPESKDEDEKGDLAFLSKVKGLKSLNLELSWRPFKFGPRVPTHEEVIGIAENAGDGALTEQERVNGETAAIAARINDVLEAEGTATARDHRSWRSMTEGSPTMDLATDDARSPFNPILTRKDRRNASKLMRGEELQTLQGQGVHTDDDGLDLTDEEHEVEQVLRSAKRPRLHSPNRKSFDGYDTRDLDMFSGDHICTDDSGVGLMDTRHLDRLGPNTSQLKAGDPRGLADRDQDACQSLSQGVARNNRVLMDDYLDDLALAAPLHGDDFGLQLPTLKWTNSLSAPDGPVQPEMAPDTPLGLPLSPSDSFAAQHQQPAFSITASDLASSTTLHGTIDKIIPEKPHFESDEVLSARQRLAEFIRLRSKRVPVAEVEQQESSPKHAVEPRIAPDAPVPPPQVPHELLDRTTLTAPRDWATDASVHRYMASLELIQKRGLIRYLQSEVSNVDVVERDSLGEADMILDPDTCIVFVSLPSLPAQCEATTKRLSALSWRYRDILVLFEAFPASRAYGSAHRGAVAPLELNVFSAPVVKAIKKLRRDLGIAEVYEQKRAGVQIHSAFALSVKEAAVFVRVFGNMAEAADTTGGMIWGDRAWLDVEAEGESDLAAHDGMNAFCAALILSQVTLDDFLEADPGQRMQFGPLVGQDRIMQFNEDLALRLRAMAEAIPSDPPTDIGPTTSELLYASGSDVF</sequence>
<dbReference type="Proteomes" id="UP000030669">
    <property type="component" value="Unassembled WGS sequence"/>
</dbReference>
<dbReference type="EMBL" id="KB469360">
    <property type="protein sequence ID" value="EPQ50101.1"/>
    <property type="molecule type" value="Genomic_DNA"/>
</dbReference>
<dbReference type="STRING" id="670483.S7PQL5"/>
<dbReference type="OMA" id="GHERMMS"/>
<dbReference type="RefSeq" id="XP_007871442.1">
    <property type="nucleotide sequence ID" value="XM_007873251.1"/>
</dbReference>
<feature type="region of interest" description="Disordered" evidence="1">
    <location>
        <begin position="597"/>
        <end position="627"/>
    </location>
</feature>
<feature type="compositionally biased region" description="Basic and acidic residues" evidence="1">
    <location>
        <begin position="734"/>
        <end position="744"/>
    </location>
</feature>
<proteinExistence type="predicted"/>
<dbReference type="KEGG" id="gtr:GLOTRDRAFT_134253"/>
<dbReference type="eggNOG" id="ENOG502SIY4">
    <property type="taxonomic scope" value="Eukaryota"/>
</dbReference>
<dbReference type="OrthoDB" id="2422840at2759"/>
<reference evidence="2 3" key="1">
    <citation type="journal article" date="2012" name="Science">
        <title>The Paleozoic origin of enzymatic lignin decomposition reconstructed from 31 fungal genomes.</title>
        <authorList>
            <person name="Floudas D."/>
            <person name="Binder M."/>
            <person name="Riley R."/>
            <person name="Barry K."/>
            <person name="Blanchette R.A."/>
            <person name="Henrissat B."/>
            <person name="Martinez A.T."/>
            <person name="Otillar R."/>
            <person name="Spatafora J.W."/>
            <person name="Yadav J.S."/>
            <person name="Aerts A."/>
            <person name="Benoit I."/>
            <person name="Boyd A."/>
            <person name="Carlson A."/>
            <person name="Copeland A."/>
            <person name="Coutinho P.M."/>
            <person name="de Vries R.P."/>
            <person name="Ferreira P."/>
            <person name="Findley K."/>
            <person name="Foster B."/>
            <person name="Gaskell J."/>
            <person name="Glotzer D."/>
            <person name="Gorecki P."/>
            <person name="Heitman J."/>
            <person name="Hesse C."/>
            <person name="Hori C."/>
            <person name="Igarashi K."/>
            <person name="Jurgens J.A."/>
            <person name="Kallen N."/>
            <person name="Kersten P."/>
            <person name="Kohler A."/>
            <person name="Kuees U."/>
            <person name="Kumar T.K.A."/>
            <person name="Kuo A."/>
            <person name="LaButti K."/>
            <person name="Larrondo L.F."/>
            <person name="Lindquist E."/>
            <person name="Ling A."/>
            <person name="Lombard V."/>
            <person name="Lucas S."/>
            <person name="Lundell T."/>
            <person name="Martin R."/>
            <person name="McLaughlin D.J."/>
            <person name="Morgenstern I."/>
            <person name="Morin E."/>
            <person name="Murat C."/>
            <person name="Nagy L.G."/>
            <person name="Nolan M."/>
            <person name="Ohm R.A."/>
            <person name="Patyshakuliyeva A."/>
            <person name="Rokas A."/>
            <person name="Ruiz-Duenas F.J."/>
            <person name="Sabat G."/>
            <person name="Salamov A."/>
            <person name="Samejima M."/>
            <person name="Schmutz J."/>
            <person name="Slot J.C."/>
            <person name="St John F."/>
            <person name="Stenlid J."/>
            <person name="Sun H."/>
            <person name="Sun S."/>
            <person name="Syed K."/>
            <person name="Tsang A."/>
            <person name="Wiebenga A."/>
            <person name="Young D."/>
            <person name="Pisabarro A."/>
            <person name="Eastwood D.C."/>
            <person name="Martin F."/>
            <person name="Cullen D."/>
            <person name="Grigoriev I.V."/>
            <person name="Hibbett D.S."/>
        </authorList>
    </citation>
    <scope>NUCLEOTIDE SEQUENCE [LARGE SCALE GENOMIC DNA]</scope>
    <source>
        <strain evidence="2 3">ATCC 11539</strain>
    </source>
</reference>
<protein>
    <submittedName>
        <fullName evidence="2">Uncharacterized protein</fullName>
    </submittedName>
</protein>
<accession>S7PQL5</accession>
<keyword evidence="3" id="KW-1185">Reference proteome</keyword>
<feature type="region of interest" description="Disordered" evidence="1">
    <location>
        <begin position="725"/>
        <end position="744"/>
    </location>
</feature>
<feature type="region of interest" description="Disordered" evidence="1">
    <location>
        <begin position="883"/>
        <end position="911"/>
    </location>
</feature>
<dbReference type="HOGENOM" id="CLU_272015_0_0_1"/>
<dbReference type="AlphaFoldDB" id="S7PQL5"/>
<organism evidence="2 3">
    <name type="scientific">Gloeophyllum trabeum (strain ATCC 11539 / FP-39264 / Madison 617)</name>
    <name type="common">Brown rot fungus</name>
    <dbReference type="NCBI Taxonomy" id="670483"/>
    <lineage>
        <taxon>Eukaryota</taxon>
        <taxon>Fungi</taxon>
        <taxon>Dikarya</taxon>
        <taxon>Basidiomycota</taxon>
        <taxon>Agaricomycotina</taxon>
        <taxon>Agaricomycetes</taxon>
        <taxon>Gloeophyllales</taxon>
        <taxon>Gloeophyllaceae</taxon>
        <taxon>Gloeophyllum</taxon>
    </lineage>
</organism>
<name>S7PQL5_GLOTA</name>
<evidence type="ECO:0000313" key="2">
    <source>
        <dbReference type="EMBL" id="EPQ50101.1"/>
    </source>
</evidence>